<proteinExistence type="predicted"/>
<feature type="compositionally biased region" description="Basic residues" evidence="6">
    <location>
        <begin position="597"/>
        <end position="607"/>
    </location>
</feature>
<dbReference type="GO" id="GO:0030335">
    <property type="term" value="P:positive regulation of cell migration"/>
    <property type="evidence" value="ECO:0007669"/>
    <property type="project" value="TreeGrafter"/>
</dbReference>
<feature type="domain" description="Sema" evidence="7">
    <location>
        <begin position="1"/>
        <end position="485"/>
    </location>
</feature>
<dbReference type="FunFam" id="2.130.10.10:FF:000015">
    <property type="entry name" value="Semaphorin 3B"/>
    <property type="match status" value="1"/>
</dbReference>
<evidence type="ECO:0000256" key="1">
    <source>
        <dbReference type="ARBA" id="ARBA00022473"/>
    </source>
</evidence>
<dbReference type="PANTHER" id="PTHR11036">
    <property type="entry name" value="SEMAPHORIN"/>
    <property type="match status" value="1"/>
</dbReference>
<dbReference type="InterPro" id="IPR015943">
    <property type="entry name" value="WD40/YVTN_repeat-like_dom_sf"/>
</dbReference>
<dbReference type="AlphaFoldDB" id="A0A556TQT7"/>
<protein>
    <submittedName>
        <fullName evidence="8">Semaphorin-3E</fullName>
    </submittedName>
</protein>
<evidence type="ECO:0000259" key="7">
    <source>
        <dbReference type="PROSITE" id="PS51004"/>
    </source>
</evidence>
<dbReference type="GO" id="GO:0030215">
    <property type="term" value="F:semaphorin receptor binding"/>
    <property type="evidence" value="ECO:0007669"/>
    <property type="project" value="InterPro"/>
</dbReference>
<dbReference type="GO" id="GO:0007411">
    <property type="term" value="P:axon guidance"/>
    <property type="evidence" value="ECO:0007669"/>
    <property type="project" value="TreeGrafter"/>
</dbReference>
<dbReference type="SMART" id="SM00630">
    <property type="entry name" value="Sema"/>
    <property type="match status" value="1"/>
</dbReference>
<keyword evidence="9" id="KW-1185">Reference proteome</keyword>
<dbReference type="GO" id="GO:0045499">
    <property type="term" value="F:chemorepellent activity"/>
    <property type="evidence" value="ECO:0007669"/>
    <property type="project" value="TreeGrafter"/>
</dbReference>
<evidence type="ECO:0000313" key="9">
    <source>
        <dbReference type="Proteomes" id="UP000319801"/>
    </source>
</evidence>
<comment type="caution">
    <text evidence="5">Lacks conserved residue(s) required for the propagation of feature annotation.</text>
</comment>
<dbReference type="InterPro" id="IPR001627">
    <property type="entry name" value="Semap_dom"/>
</dbReference>
<evidence type="ECO:0000313" key="8">
    <source>
        <dbReference type="EMBL" id="TSK38440.1"/>
    </source>
</evidence>
<dbReference type="GO" id="GO:0005615">
    <property type="term" value="C:extracellular space"/>
    <property type="evidence" value="ECO:0007669"/>
    <property type="project" value="TreeGrafter"/>
</dbReference>
<evidence type="ECO:0000256" key="3">
    <source>
        <dbReference type="ARBA" id="ARBA00022902"/>
    </source>
</evidence>
<keyword evidence="2" id="KW-0221">Differentiation</keyword>
<keyword evidence="4" id="KW-0325">Glycoprotein</keyword>
<keyword evidence="1" id="KW-0217">Developmental protein</keyword>
<dbReference type="Proteomes" id="UP000319801">
    <property type="component" value="Unassembled WGS sequence"/>
</dbReference>
<dbReference type="GO" id="GO:0005886">
    <property type="term" value="C:plasma membrane"/>
    <property type="evidence" value="ECO:0007669"/>
    <property type="project" value="TreeGrafter"/>
</dbReference>
<dbReference type="GO" id="GO:0001755">
    <property type="term" value="P:neural crest cell migration"/>
    <property type="evidence" value="ECO:0007669"/>
    <property type="project" value="TreeGrafter"/>
</dbReference>
<reference evidence="8 9" key="1">
    <citation type="journal article" date="2019" name="Genome Biol. Evol.">
        <title>Whole-Genome Sequencing of the Giant Devil Catfish, Bagarius yarrelli.</title>
        <authorList>
            <person name="Jiang W."/>
            <person name="Lv Y."/>
            <person name="Cheng L."/>
            <person name="Yang K."/>
            <person name="Chao B."/>
            <person name="Wang X."/>
            <person name="Li Y."/>
            <person name="Pan X."/>
            <person name="You X."/>
            <person name="Zhang Y."/>
            <person name="Yang J."/>
            <person name="Li J."/>
            <person name="Zhang X."/>
            <person name="Liu S."/>
            <person name="Sun C."/>
            <person name="Yang J."/>
            <person name="Shi Q."/>
        </authorList>
    </citation>
    <scope>NUCLEOTIDE SEQUENCE [LARGE SCALE GENOMIC DNA]</scope>
    <source>
        <strain evidence="8">JWS20170419001</strain>
        <tissue evidence="8">Muscle</tissue>
    </source>
</reference>
<gene>
    <name evidence="8" type="ORF">Baya_2856</name>
</gene>
<comment type="caution">
    <text evidence="8">The sequence shown here is derived from an EMBL/GenBank/DDBJ whole genome shotgun (WGS) entry which is preliminary data.</text>
</comment>
<dbReference type="InterPro" id="IPR036352">
    <property type="entry name" value="Semap_dom_sf"/>
</dbReference>
<dbReference type="EMBL" id="VCAZ01000011">
    <property type="protein sequence ID" value="TSK38440.1"/>
    <property type="molecule type" value="Genomic_DNA"/>
</dbReference>
<dbReference type="InterPro" id="IPR027231">
    <property type="entry name" value="Semaphorin"/>
</dbReference>
<sequence length="607" mass="69024">MNRTWVFQAAEGSLQHYSMLLDETRERLIIGGKNTLYSLNLDRVSEPHKEIRWANSEEQVEDCLMQGREKPECANYIKMIQPYNSTHLLACGTGAFSPMCAYIRVGNGAEEGVFQLETEHIESGRGRSPFHPNSPTTSTVSKNQLFVGLYTDYWENDAALYRLGSQSYTRTEVGDRQQLNEPKFVGSVVIPDNDDSADDKVYFFFTEKVSTTEAGNKAVYSRVARVCANDQGGQRMLVNKWSSFLKARLICSVAGPNGIDTHFDELEDIFVLKKKDEKNPEIFGLFSTTSAVFKGYAVCQYNMEEIRAAFNGPFAHRENSDHHWSVYEGKVPYPRPGSCASKINGGQFSSSKGYPDEVLRFVRSHPLMFQPVQPVHRRPILLDTDGGRRLTEIAVDRVEAEDGHYNVLFIGTDDSAVLKLITIFNKEANTIEEVLLEELQVFKIPVPVTEIIISNKRIKGNDHIIQTPHGLLFLTTKKSDTGVYLCQSVEHGFVQTIAMVTLDVLDEDRLENLFHKRDYDESETQLRSSPCPFPSLPSAPYSRKLWYKEFMQLIGYNNVQRVEQYCERVWCASDRKRKKIKGTSSKWRYSQGGERHGKARAPRHTQG</sequence>
<dbReference type="PROSITE" id="PS51004">
    <property type="entry name" value="SEMA"/>
    <property type="match status" value="1"/>
</dbReference>
<dbReference type="Pfam" id="PF01403">
    <property type="entry name" value="Sema"/>
    <property type="match status" value="1"/>
</dbReference>
<keyword evidence="3" id="KW-0524">Neurogenesis</keyword>
<evidence type="ECO:0000256" key="2">
    <source>
        <dbReference type="ARBA" id="ARBA00022782"/>
    </source>
</evidence>
<accession>A0A556TQT7</accession>
<name>A0A556TQT7_BAGYA</name>
<dbReference type="SUPFAM" id="SSF101912">
    <property type="entry name" value="Sema domain"/>
    <property type="match status" value="1"/>
</dbReference>
<dbReference type="Gene3D" id="2.130.10.10">
    <property type="entry name" value="YVTN repeat-like/Quinoprotein amine dehydrogenase"/>
    <property type="match status" value="1"/>
</dbReference>
<dbReference type="OrthoDB" id="9988752at2759"/>
<dbReference type="PANTHER" id="PTHR11036:SF22">
    <property type="entry name" value="SEMAPHORIN-3E"/>
    <property type="match status" value="1"/>
</dbReference>
<dbReference type="GO" id="GO:0071526">
    <property type="term" value="P:semaphorin-plexin signaling pathway"/>
    <property type="evidence" value="ECO:0007669"/>
    <property type="project" value="TreeGrafter"/>
</dbReference>
<evidence type="ECO:0000256" key="6">
    <source>
        <dbReference type="SAM" id="MobiDB-lite"/>
    </source>
</evidence>
<feature type="region of interest" description="Disordered" evidence="6">
    <location>
        <begin position="580"/>
        <end position="607"/>
    </location>
</feature>
<organism evidence="8 9">
    <name type="scientific">Bagarius yarrelli</name>
    <name type="common">Goonch</name>
    <name type="synonym">Bagrus yarrelli</name>
    <dbReference type="NCBI Taxonomy" id="175774"/>
    <lineage>
        <taxon>Eukaryota</taxon>
        <taxon>Metazoa</taxon>
        <taxon>Chordata</taxon>
        <taxon>Craniata</taxon>
        <taxon>Vertebrata</taxon>
        <taxon>Euteleostomi</taxon>
        <taxon>Actinopterygii</taxon>
        <taxon>Neopterygii</taxon>
        <taxon>Teleostei</taxon>
        <taxon>Ostariophysi</taxon>
        <taxon>Siluriformes</taxon>
        <taxon>Sisoridae</taxon>
        <taxon>Sisorinae</taxon>
        <taxon>Bagarius</taxon>
    </lineage>
</organism>
<evidence type="ECO:0000256" key="4">
    <source>
        <dbReference type="ARBA" id="ARBA00023180"/>
    </source>
</evidence>
<evidence type="ECO:0000256" key="5">
    <source>
        <dbReference type="PROSITE-ProRule" id="PRU00352"/>
    </source>
</evidence>